<reference evidence="5" key="1">
    <citation type="submission" date="2023-04" db="EMBL/GenBank/DDBJ databases">
        <title>Black Yeasts Isolated from many extreme environments.</title>
        <authorList>
            <person name="Coleine C."/>
            <person name="Stajich J.E."/>
            <person name="Selbmann L."/>
        </authorList>
    </citation>
    <scope>NUCLEOTIDE SEQUENCE</scope>
    <source>
        <strain evidence="5">CCFEE 5312</strain>
    </source>
</reference>
<evidence type="ECO:0000256" key="3">
    <source>
        <dbReference type="ARBA" id="ARBA00022827"/>
    </source>
</evidence>
<keyword evidence="2" id="KW-0285">Flavoprotein</keyword>
<comment type="caution">
    <text evidence="5">The sequence shown here is derived from an EMBL/GenBank/DDBJ whole genome shotgun (WGS) entry which is preliminary data.</text>
</comment>
<dbReference type="InterPro" id="IPR036188">
    <property type="entry name" value="FAD/NAD-bd_sf"/>
</dbReference>
<dbReference type="PANTHER" id="PTHR42877:SF1">
    <property type="entry name" value="FAD-BINDING MONOOXYGENASE STCW"/>
    <property type="match status" value="1"/>
</dbReference>
<name>A0AAJ0DEW5_9PEZI</name>
<keyword evidence="6" id="KW-1185">Reference proteome</keyword>
<gene>
    <name evidence="5" type="ORF">LTR09_006108</name>
</gene>
<evidence type="ECO:0000256" key="2">
    <source>
        <dbReference type="ARBA" id="ARBA00022630"/>
    </source>
</evidence>
<dbReference type="GO" id="GO:0050660">
    <property type="term" value="F:flavin adenine dinucleotide binding"/>
    <property type="evidence" value="ECO:0007669"/>
    <property type="project" value="InterPro"/>
</dbReference>
<organism evidence="5 6">
    <name type="scientific">Extremus antarcticus</name>
    <dbReference type="NCBI Taxonomy" id="702011"/>
    <lineage>
        <taxon>Eukaryota</taxon>
        <taxon>Fungi</taxon>
        <taxon>Dikarya</taxon>
        <taxon>Ascomycota</taxon>
        <taxon>Pezizomycotina</taxon>
        <taxon>Dothideomycetes</taxon>
        <taxon>Dothideomycetidae</taxon>
        <taxon>Mycosphaerellales</taxon>
        <taxon>Extremaceae</taxon>
        <taxon>Extremus</taxon>
    </lineage>
</organism>
<dbReference type="PANTHER" id="PTHR42877">
    <property type="entry name" value="L-ORNITHINE N(5)-MONOOXYGENASE-RELATED"/>
    <property type="match status" value="1"/>
</dbReference>
<dbReference type="InterPro" id="IPR051209">
    <property type="entry name" value="FAD-bind_Monooxygenase_sf"/>
</dbReference>
<dbReference type="GO" id="GO:0050661">
    <property type="term" value="F:NADP binding"/>
    <property type="evidence" value="ECO:0007669"/>
    <property type="project" value="InterPro"/>
</dbReference>
<dbReference type="AlphaFoldDB" id="A0AAJ0DEW5"/>
<dbReference type="Proteomes" id="UP001271007">
    <property type="component" value="Unassembled WGS sequence"/>
</dbReference>
<dbReference type="EMBL" id="JAWDJX010000019">
    <property type="protein sequence ID" value="KAK3052627.1"/>
    <property type="molecule type" value="Genomic_DNA"/>
</dbReference>
<evidence type="ECO:0000313" key="6">
    <source>
        <dbReference type="Proteomes" id="UP001271007"/>
    </source>
</evidence>
<protein>
    <submittedName>
        <fullName evidence="5">Uncharacterized protein</fullName>
    </submittedName>
</protein>
<evidence type="ECO:0000313" key="5">
    <source>
        <dbReference type="EMBL" id="KAK3052627.1"/>
    </source>
</evidence>
<accession>A0AAJ0DEW5</accession>
<dbReference type="SUPFAM" id="SSF51905">
    <property type="entry name" value="FAD/NAD(P)-binding domain"/>
    <property type="match status" value="2"/>
</dbReference>
<evidence type="ECO:0000256" key="1">
    <source>
        <dbReference type="ARBA" id="ARBA00010139"/>
    </source>
</evidence>
<evidence type="ECO:0000256" key="4">
    <source>
        <dbReference type="ARBA" id="ARBA00023002"/>
    </source>
</evidence>
<comment type="similarity">
    <text evidence="1">Belongs to the FAD-binding monooxygenase family.</text>
</comment>
<dbReference type="Gene3D" id="3.50.50.60">
    <property type="entry name" value="FAD/NAD(P)-binding domain"/>
    <property type="match status" value="2"/>
</dbReference>
<proteinExistence type="inferred from homology"/>
<keyword evidence="4" id="KW-0560">Oxidoreductase</keyword>
<dbReference type="InterPro" id="IPR020946">
    <property type="entry name" value="Flavin_mOase-like"/>
</dbReference>
<dbReference type="Pfam" id="PF00743">
    <property type="entry name" value="FMO-like"/>
    <property type="match status" value="1"/>
</dbReference>
<dbReference type="GO" id="GO:0004499">
    <property type="term" value="F:N,N-dimethylaniline monooxygenase activity"/>
    <property type="evidence" value="ECO:0007669"/>
    <property type="project" value="InterPro"/>
</dbReference>
<keyword evidence="3" id="KW-0274">FAD</keyword>
<sequence>MVFDIKDAPPATGDINENGPGGKYGYRIGHSDGTYTIPDRVLNSVEDRKVRVITIGAGVSGILMAHLIQRDCTNVELVVYEKNGDIDSTWLENRYPGCACDVPSHAYTYAFALNADWPQFLSGSDDIFRYLLRVVNCFGLRRFMRFNSVIERREWNDDEGQWHVDIRDALTGEIAHDTCHILIGANGLLNSWKYPAEVEGLQSFKGRLLHTARWPDNYGPEQWKNERVAVLGSGASAIQVVPTMQPHVKHMDVFVRTPVWFAQLAGHSGVNRDYPIEERQSLKDDTDSLLATAKSIEGGLNGIMGIKAMMTSSAEAQMIRKMFSERMREFITDDSLYELLLPKFSVGCRRLTPGDPFMKAVQEPNVTLHKAAVARVSGQKVIATNGDEAEVDTIICATGFDVSYVPRYIMKGLNGVTLQDKWAKVPEGYMGLAVPDMPNYYVFQGPTFPVSNGSVMGPLQAVGAYIVQLIQRMQQENIKSFTPKQDVTDAFNHHAQTWIQGNCWAEQTCRSWYKNNETGRVNAVWPGSSLHYCEMVSRPRYEDYDIRFQNQHNMFAFMGLGFTKNQVEEGDLSPYITKEGLEKKFYSFQPSPEEGQRVRERKNKIHDGPNMFADNHDRVAEVDGI</sequence>